<dbReference type="CDD" id="cd16917">
    <property type="entry name" value="HATPase_UhpB-NarQ-NarX-like"/>
    <property type="match status" value="1"/>
</dbReference>
<evidence type="ECO:0000256" key="1">
    <source>
        <dbReference type="ARBA" id="ARBA00022679"/>
    </source>
</evidence>
<feature type="domain" description="Signal transduction histidine kinase subgroup 3 dimerisation and phosphoacceptor" evidence="5">
    <location>
        <begin position="177"/>
        <end position="243"/>
    </location>
</feature>
<keyword evidence="4" id="KW-1133">Transmembrane helix</keyword>
<feature type="transmembrane region" description="Helical" evidence="4">
    <location>
        <begin position="112"/>
        <end position="129"/>
    </location>
</feature>
<sequence>MPPHRLPAPPGLKGFLLCCTGLGVGVAWDALTGVYPSGWIGWLTLALALGLYAVQISLAFGDRPAQGRWVLGALAVLVTGMGLAYGSGWLYMFPLVAVACALVVPFGRALQVALLALAAVTASVVWFNGDGISPIMAFSWGSFSVGVVVGFIVHLHTVIAELEHTRRLLAEAAVAEERLRFSRDLHDLLGHTLSVIVVKAEAVRRLAVRDPGRAAGQAADIESVGRQALTEVREAVTGYREGTLATELQRARETLAAAGVAVVVRRAGEPPSAGAEALLCWVVREAVTNILRHSTAAEAVFAVEATAEGTVLTVRDDGVPKDSGRPPGSGLRGLSERLAGVGGRVTAGPLPEGGFEVRAVLRSAGS</sequence>
<dbReference type="Gene3D" id="1.20.5.1930">
    <property type="match status" value="1"/>
</dbReference>
<evidence type="ECO:0000313" key="7">
    <source>
        <dbReference type="Proteomes" id="UP001612741"/>
    </source>
</evidence>
<dbReference type="Pfam" id="PF07730">
    <property type="entry name" value="HisKA_3"/>
    <property type="match status" value="1"/>
</dbReference>
<dbReference type="InterPro" id="IPR011712">
    <property type="entry name" value="Sig_transdc_His_kin_sub3_dim/P"/>
</dbReference>
<evidence type="ECO:0000256" key="2">
    <source>
        <dbReference type="ARBA" id="ARBA00022777"/>
    </source>
</evidence>
<feature type="transmembrane region" description="Helical" evidence="4">
    <location>
        <begin position="135"/>
        <end position="159"/>
    </location>
</feature>
<name>A0ABW7ZD28_9ACTN</name>
<evidence type="ECO:0000313" key="6">
    <source>
        <dbReference type="EMBL" id="MFI6505368.1"/>
    </source>
</evidence>
<feature type="transmembrane region" description="Helical" evidence="4">
    <location>
        <begin position="39"/>
        <end position="60"/>
    </location>
</feature>
<gene>
    <name evidence="6" type="ORF">ACIBG2_48865</name>
</gene>
<keyword evidence="2 6" id="KW-0418">Kinase</keyword>
<feature type="transmembrane region" description="Helical" evidence="4">
    <location>
        <begin position="12"/>
        <end position="33"/>
    </location>
</feature>
<keyword evidence="7" id="KW-1185">Reference proteome</keyword>
<dbReference type="RefSeq" id="WP_397091501.1">
    <property type="nucleotide sequence ID" value="NZ_JBITGY010000019.1"/>
</dbReference>
<evidence type="ECO:0000259" key="5">
    <source>
        <dbReference type="Pfam" id="PF07730"/>
    </source>
</evidence>
<dbReference type="Gene3D" id="3.30.565.10">
    <property type="entry name" value="Histidine kinase-like ATPase, C-terminal domain"/>
    <property type="match status" value="1"/>
</dbReference>
<evidence type="ECO:0000256" key="3">
    <source>
        <dbReference type="ARBA" id="ARBA00023012"/>
    </source>
</evidence>
<reference evidence="6 7" key="1">
    <citation type="submission" date="2024-10" db="EMBL/GenBank/DDBJ databases">
        <title>The Natural Products Discovery Center: Release of the First 8490 Sequenced Strains for Exploring Actinobacteria Biosynthetic Diversity.</title>
        <authorList>
            <person name="Kalkreuter E."/>
            <person name="Kautsar S.A."/>
            <person name="Yang D."/>
            <person name="Bader C.D."/>
            <person name="Teijaro C.N."/>
            <person name="Fluegel L."/>
            <person name="Davis C.M."/>
            <person name="Simpson J.R."/>
            <person name="Lauterbach L."/>
            <person name="Steele A.D."/>
            <person name="Gui C."/>
            <person name="Meng S."/>
            <person name="Li G."/>
            <person name="Viehrig K."/>
            <person name="Ye F."/>
            <person name="Su P."/>
            <person name="Kiefer A.F."/>
            <person name="Nichols A."/>
            <person name="Cepeda A.J."/>
            <person name="Yan W."/>
            <person name="Fan B."/>
            <person name="Jiang Y."/>
            <person name="Adhikari A."/>
            <person name="Zheng C.-J."/>
            <person name="Schuster L."/>
            <person name="Cowan T.M."/>
            <person name="Smanski M.J."/>
            <person name="Chevrette M.G."/>
            <person name="De Carvalho L.P.S."/>
            <person name="Shen B."/>
        </authorList>
    </citation>
    <scope>NUCLEOTIDE SEQUENCE [LARGE SCALE GENOMIC DNA]</scope>
    <source>
        <strain evidence="6 7">NPDC050545</strain>
    </source>
</reference>
<feature type="transmembrane region" description="Helical" evidence="4">
    <location>
        <begin position="67"/>
        <end position="85"/>
    </location>
</feature>
<dbReference type="PANTHER" id="PTHR24421:SF63">
    <property type="entry name" value="SENSOR HISTIDINE KINASE DESK"/>
    <property type="match status" value="1"/>
</dbReference>
<keyword evidence="3" id="KW-0902">Two-component regulatory system</keyword>
<dbReference type="InterPro" id="IPR036890">
    <property type="entry name" value="HATPase_C_sf"/>
</dbReference>
<dbReference type="EMBL" id="JBITGY010000019">
    <property type="protein sequence ID" value="MFI6505368.1"/>
    <property type="molecule type" value="Genomic_DNA"/>
</dbReference>
<dbReference type="Proteomes" id="UP001612741">
    <property type="component" value="Unassembled WGS sequence"/>
</dbReference>
<dbReference type="SUPFAM" id="SSF55874">
    <property type="entry name" value="ATPase domain of HSP90 chaperone/DNA topoisomerase II/histidine kinase"/>
    <property type="match status" value="1"/>
</dbReference>
<comment type="caution">
    <text evidence="6">The sequence shown here is derived from an EMBL/GenBank/DDBJ whole genome shotgun (WGS) entry which is preliminary data.</text>
</comment>
<dbReference type="InterPro" id="IPR050482">
    <property type="entry name" value="Sensor_HK_TwoCompSys"/>
</dbReference>
<keyword evidence="4" id="KW-0472">Membrane</keyword>
<keyword evidence="4" id="KW-0812">Transmembrane</keyword>
<accession>A0ABW7ZD28</accession>
<proteinExistence type="predicted"/>
<protein>
    <submittedName>
        <fullName evidence="6">Sensor histidine kinase</fullName>
    </submittedName>
</protein>
<organism evidence="6 7">
    <name type="scientific">Nonomuraea typhae</name>
    <dbReference type="NCBI Taxonomy" id="2603600"/>
    <lineage>
        <taxon>Bacteria</taxon>
        <taxon>Bacillati</taxon>
        <taxon>Actinomycetota</taxon>
        <taxon>Actinomycetes</taxon>
        <taxon>Streptosporangiales</taxon>
        <taxon>Streptosporangiaceae</taxon>
        <taxon>Nonomuraea</taxon>
    </lineage>
</organism>
<dbReference type="PANTHER" id="PTHR24421">
    <property type="entry name" value="NITRATE/NITRITE SENSOR PROTEIN NARX-RELATED"/>
    <property type="match status" value="1"/>
</dbReference>
<keyword evidence="1" id="KW-0808">Transferase</keyword>
<dbReference type="GO" id="GO:0016301">
    <property type="term" value="F:kinase activity"/>
    <property type="evidence" value="ECO:0007669"/>
    <property type="project" value="UniProtKB-KW"/>
</dbReference>
<evidence type="ECO:0000256" key="4">
    <source>
        <dbReference type="SAM" id="Phobius"/>
    </source>
</evidence>